<keyword evidence="5" id="KW-0235">DNA replication</keyword>
<dbReference type="GO" id="GO:0003688">
    <property type="term" value="F:DNA replication origin binding"/>
    <property type="evidence" value="ECO:0007669"/>
    <property type="project" value="TreeGrafter"/>
</dbReference>
<dbReference type="InterPro" id="IPR017964">
    <property type="entry name" value="DNA-dir_DNA_pol_B_CS"/>
</dbReference>
<dbReference type="GO" id="GO:0000166">
    <property type="term" value="F:nucleotide binding"/>
    <property type="evidence" value="ECO:0007669"/>
    <property type="project" value="InterPro"/>
</dbReference>
<dbReference type="GO" id="GO:0005658">
    <property type="term" value="C:alpha DNA polymerase:primase complex"/>
    <property type="evidence" value="ECO:0007669"/>
    <property type="project" value="TreeGrafter"/>
</dbReference>
<dbReference type="EMBL" id="KQ241631">
    <property type="protein sequence ID" value="KNC86886.1"/>
    <property type="molecule type" value="Genomic_DNA"/>
</dbReference>
<dbReference type="NCBIfam" id="TIGR00592">
    <property type="entry name" value="pol2"/>
    <property type="match status" value="1"/>
</dbReference>
<dbReference type="PANTHER" id="PTHR45861">
    <property type="entry name" value="DNA POLYMERASE ALPHA CATALYTIC SUBUNIT"/>
    <property type="match status" value="1"/>
</dbReference>
<gene>
    <name evidence="11" type="ORF">SARC_00981</name>
</gene>
<keyword evidence="6" id="KW-0175">Coiled coil</keyword>
<accession>A0A0L0GDC3</accession>
<evidence type="ECO:0000259" key="9">
    <source>
        <dbReference type="Pfam" id="PF03104"/>
    </source>
</evidence>
<proteinExistence type="inferred from homology"/>
<dbReference type="SUPFAM" id="SSF56672">
    <property type="entry name" value="DNA/RNA polymerases"/>
    <property type="match status" value="1"/>
</dbReference>
<feature type="region of interest" description="Disordered" evidence="7">
    <location>
        <begin position="229"/>
        <end position="295"/>
    </location>
</feature>
<evidence type="ECO:0000256" key="3">
    <source>
        <dbReference type="ARBA" id="ARBA00022695"/>
    </source>
</evidence>
<keyword evidence="3 5" id="KW-0548">Nucleotidyltransferase</keyword>
<evidence type="ECO:0000256" key="7">
    <source>
        <dbReference type="SAM" id="MobiDB-lite"/>
    </source>
</evidence>
<feature type="compositionally biased region" description="Basic and acidic residues" evidence="7">
    <location>
        <begin position="59"/>
        <end position="72"/>
    </location>
</feature>
<reference evidence="11 12" key="1">
    <citation type="submission" date="2011-02" db="EMBL/GenBank/DDBJ databases">
        <title>The Genome Sequence of Sphaeroforma arctica JP610.</title>
        <authorList>
            <consortium name="The Broad Institute Genome Sequencing Platform"/>
            <person name="Russ C."/>
            <person name="Cuomo C."/>
            <person name="Young S.K."/>
            <person name="Zeng Q."/>
            <person name="Gargeya S."/>
            <person name="Alvarado L."/>
            <person name="Berlin A."/>
            <person name="Chapman S.B."/>
            <person name="Chen Z."/>
            <person name="Freedman E."/>
            <person name="Gellesch M."/>
            <person name="Goldberg J."/>
            <person name="Griggs A."/>
            <person name="Gujja S."/>
            <person name="Heilman E."/>
            <person name="Heiman D."/>
            <person name="Howarth C."/>
            <person name="Mehta T."/>
            <person name="Neiman D."/>
            <person name="Pearson M."/>
            <person name="Roberts A."/>
            <person name="Saif S."/>
            <person name="Shea T."/>
            <person name="Shenoy N."/>
            <person name="Sisk P."/>
            <person name="Stolte C."/>
            <person name="Sykes S."/>
            <person name="White J."/>
            <person name="Yandava C."/>
            <person name="Burger G."/>
            <person name="Gray M.W."/>
            <person name="Holland P.W.H."/>
            <person name="King N."/>
            <person name="Lang F.B.F."/>
            <person name="Roger A.J."/>
            <person name="Ruiz-Trillo I."/>
            <person name="Haas B."/>
            <person name="Nusbaum C."/>
            <person name="Birren B."/>
        </authorList>
    </citation>
    <scope>NUCLEOTIDE SEQUENCE [LARGE SCALE GENOMIC DNA]</scope>
    <source>
        <strain evidence="11 12">JP610</strain>
    </source>
</reference>
<name>A0A0L0GDC3_9EUKA</name>
<dbReference type="SUPFAM" id="SSF53098">
    <property type="entry name" value="Ribonuclease H-like"/>
    <property type="match status" value="1"/>
</dbReference>
<dbReference type="GO" id="GO:1902975">
    <property type="term" value="P:mitotic DNA replication initiation"/>
    <property type="evidence" value="ECO:0007669"/>
    <property type="project" value="TreeGrafter"/>
</dbReference>
<evidence type="ECO:0000259" key="10">
    <source>
        <dbReference type="Pfam" id="PF12254"/>
    </source>
</evidence>
<dbReference type="STRING" id="667725.A0A0L0GDC3"/>
<feature type="compositionally biased region" description="Low complexity" evidence="7">
    <location>
        <begin position="284"/>
        <end position="295"/>
    </location>
</feature>
<feature type="region of interest" description="Disordered" evidence="7">
    <location>
        <begin position="892"/>
        <end position="916"/>
    </location>
</feature>
<dbReference type="GO" id="GO:0003697">
    <property type="term" value="F:single-stranded DNA binding"/>
    <property type="evidence" value="ECO:0007669"/>
    <property type="project" value="TreeGrafter"/>
</dbReference>
<dbReference type="InterPro" id="IPR043502">
    <property type="entry name" value="DNA/RNA_pol_sf"/>
</dbReference>
<dbReference type="PRINTS" id="PR00106">
    <property type="entry name" value="DNAPOLB"/>
</dbReference>
<protein>
    <recommendedName>
        <fullName evidence="5">DNA polymerase</fullName>
        <ecNumber evidence="5">2.7.7.7</ecNumber>
    </recommendedName>
</protein>
<dbReference type="GO" id="GO:0006272">
    <property type="term" value="P:leading strand elongation"/>
    <property type="evidence" value="ECO:0007669"/>
    <property type="project" value="TreeGrafter"/>
</dbReference>
<dbReference type="InterPro" id="IPR006133">
    <property type="entry name" value="DNA-dir_DNA_pol_B_exonuc"/>
</dbReference>
<feature type="domain" description="DNA polymerase alpha catalytic subunit N-terminal" evidence="10">
    <location>
        <begin position="11"/>
        <end position="73"/>
    </location>
</feature>
<keyword evidence="4 5" id="KW-0239">DNA-directed DNA polymerase</keyword>
<dbReference type="Pfam" id="PF00136">
    <property type="entry name" value="DNA_pol_B"/>
    <property type="match status" value="1"/>
</dbReference>
<feature type="compositionally biased region" description="Acidic residues" evidence="7">
    <location>
        <begin position="73"/>
        <end position="86"/>
    </location>
</feature>
<evidence type="ECO:0000256" key="2">
    <source>
        <dbReference type="ARBA" id="ARBA00022679"/>
    </source>
</evidence>
<dbReference type="Gene3D" id="3.90.1600.10">
    <property type="entry name" value="Palm domain of DNA polymerase"/>
    <property type="match status" value="1"/>
</dbReference>
<dbReference type="InterPro" id="IPR023211">
    <property type="entry name" value="DNA_pol_palm_dom_sf"/>
</dbReference>
<evidence type="ECO:0000256" key="4">
    <source>
        <dbReference type="ARBA" id="ARBA00022932"/>
    </source>
</evidence>
<feature type="compositionally biased region" description="Basic residues" evidence="7">
    <location>
        <begin position="92"/>
        <end position="108"/>
    </location>
</feature>
<dbReference type="SMART" id="SM00486">
    <property type="entry name" value="POLBc"/>
    <property type="match status" value="1"/>
</dbReference>
<evidence type="ECO:0000313" key="11">
    <source>
        <dbReference type="EMBL" id="KNC86886.1"/>
    </source>
</evidence>
<dbReference type="InterPro" id="IPR024647">
    <property type="entry name" value="DNA_pol_a_cat_su_N"/>
</dbReference>
<dbReference type="OrthoDB" id="6755010at2759"/>
<comment type="catalytic activity">
    <reaction evidence="5">
        <text>DNA(n) + a 2'-deoxyribonucleoside 5'-triphosphate = DNA(n+1) + diphosphate</text>
        <dbReference type="Rhea" id="RHEA:22508"/>
        <dbReference type="Rhea" id="RHEA-COMP:17339"/>
        <dbReference type="Rhea" id="RHEA-COMP:17340"/>
        <dbReference type="ChEBI" id="CHEBI:33019"/>
        <dbReference type="ChEBI" id="CHEBI:61560"/>
        <dbReference type="ChEBI" id="CHEBI:173112"/>
        <dbReference type="EC" id="2.7.7.7"/>
    </reaction>
</comment>
<dbReference type="AlphaFoldDB" id="A0A0L0GDC3"/>
<feature type="domain" description="DNA-directed DNA polymerase family B multifunctional" evidence="8">
    <location>
        <begin position="860"/>
        <end position="1138"/>
    </location>
</feature>
<dbReference type="InterPro" id="IPR006172">
    <property type="entry name" value="DNA-dir_DNA_pol_B"/>
</dbReference>
<dbReference type="Pfam" id="PF03104">
    <property type="entry name" value="DNA_pol_B_exo1"/>
    <property type="match status" value="1"/>
</dbReference>
<dbReference type="Proteomes" id="UP000054560">
    <property type="component" value="Unassembled WGS sequence"/>
</dbReference>
<sequence>MSTKESRARALERIKAAKEGRAVQMELSDSEEDIIEDVSEDEYDRRKKASVLDDFVVDDDGRGYAEDGRDWWEHDDDVGSQTDSDEDAKRSKTDKRKNRKDKKEKKKKDPNQRSINKLFSAMGAKAAKTAAATPAVDTVAVPSDDFLSGLLSDLNEDPLAKKAGRYAHRNKSSGKKTAADIALMGSTSAANELYDKPAQTNEAINLSADHGSDDEEELTSRYQKRMEAIREKRERDASARAKAEVTAPTAVKAEEMLQDFDTDEPGSSSPSLNTVKSEAKAEPVAKAVPAAAKKVPTAVKREIKVRDFDEDPDEEDIELESAAINNDQDWWQIRSETVQKEKLEAQQREKEEEERREKERNIMATNEQGVRKAFVNIATLAPSQSANLPTVTVKAASVQKADASDEEMDTAEPETEEQEEVFRFFYMDIVEEPYKKPGTVFVIGKVWNPSTEEFESACCTVRDIERNLFVLPRDVEVDNKGNATDRQVSFQSVYKEFDSVMERYGVLKWEASMVTRSYAFEYADVPSSAEYLKVKYPMTSQQLPMDLSGRTFARVFGTNTNASELFLLKRKLMGPSWLDVKGFKRSGSQLSWCKWEIEVNGYKSIAKTTDPPPVPVCRLAAISLKTVLSKKTHKHEIVGISVITHKAVNIEGQTENPEADFESFSVIRPLANSPFPFDFESTVKQQQLNITCANNERALLSLFIAKFHKLDPDFIVGHNLFNFDLDILLHRMQDCKVTQWSKMGRMRRTVMPKLSGGNDGGGSYGEKLVIGGRLGVCMWTSARELIKVQTYSLEELASTQLGKERHRLEFDQIPNMYGATTNLVQLMRHCENDAYLIVSLMFKIMSLPLSRQITTLAGNLWARTLSGGRAERSEYLLLHEFHDRKYVLPDKHKSKKWTNKEDENEDDKSKTHPRRKKAQYAGGLVLEPRKGFYDTFILLLDFNSLYPSIIQEYNVCFTTVAKPTTAEEENAIPDVPDSGLEQGVLPYVLATLIERRKQVKNLIKTERNKAKLTQLNIRQLAFKLTANSMYGCLGFSHSRFYAKPLAALVTSKGREILENTVTLARTSLNLDVIYGDTDSIMVNTNKKDLKEVMEIGRKVCKEVNKLYRLLEIDIDGVYKSMLLLKKKKYAALAIHEKDGKFTTVQETKV</sequence>
<organism evidence="11 12">
    <name type="scientific">Sphaeroforma arctica JP610</name>
    <dbReference type="NCBI Taxonomy" id="667725"/>
    <lineage>
        <taxon>Eukaryota</taxon>
        <taxon>Ichthyosporea</taxon>
        <taxon>Ichthyophonida</taxon>
        <taxon>Sphaeroforma</taxon>
    </lineage>
</organism>
<keyword evidence="12" id="KW-1185">Reference proteome</keyword>
<dbReference type="GO" id="GO:0006273">
    <property type="term" value="P:lagging strand elongation"/>
    <property type="evidence" value="ECO:0007669"/>
    <property type="project" value="TreeGrafter"/>
</dbReference>
<feature type="region of interest" description="Disordered" evidence="7">
    <location>
        <begin position="58"/>
        <end position="135"/>
    </location>
</feature>
<dbReference type="RefSeq" id="XP_014160788.1">
    <property type="nucleotide sequence ID" value="XM_014305313.1"/>
</dbReference>
<keyword evidence="5" id="KW-0238">DNA-binding</keyword>
<dbReference type="Gene3D" id="1.10.287.690">
    <property type="entry name" value="Helix hairpin bin"/>
    <property type="match status" value="1"/>
</dbReference>
<feature type="compositionally biased region" description="Basic and acidic residues" evidence="7">
    <location>
        <begin position="229"/>
        <end position="243"/>
    </location>
</feature>
<evidence type="ECO:0000256" key="6">
    <source>
        <dbReference type="SAM" id="Coils"/>
    </source>
</evidence>
<feature type="coiled-coil region" evidence="6">
    <location>
        <begin position="333"/>
        <end position="368"/>
    </location>
</feature>
<dbReference type="GO" id="GO:0003887">
    <property type="term" value="F:DNA-directed DNA polymerase activity"/>
    <property type="evidence" value="ECO:0007669"/>
    <property type="project" value="UniProtKB-KW"/>
</dbReference>
<dbReference type="Gene3D" id="3.30.420.10">
    <property type="entry name" value="Ribonuclease H-like superfamily/Ribonuclease H"/>
    <property type="match status" value="1"/>
</dbReference>
<dbReference type="CDD" id="cd05776">
    <property type="entry name" value="DNA_polB_alpha_exo"/>
    <property type="match status" value="1"/>
</dbReference>
<dbReference type="InterPro" id="IPR036397">
    <property type="entry name" value="RNaseH_sf"/>
</dbReference>
<dbReference type="EC" id="2.7.7.7" evidence="5"/>
<feature type="region of interest" description="Disordered" evidence="7">
    <location>
        <begin position="19"/>
        <end position="45"/>
    </location>
</feature>
<dbReference type="GO" id="GO:0003682">
    <property type="term" value="F:chromatin binding"/>
    <property type="evidence" value="ECO:0007669"/>
    <property type="project" value="TreeGrafter"/>
</dbReference>
<evidence type="ECO:0000256" key="1">
    <source>
        <dbReference type="ARBA" id="ARBA00005755"/>
    </source>
</evidence>
<feature type="compositionally biased region" description="Low complexity" evidence="7">
    <location>
        <begin position="124"/>
        <end position="135"/>
    </location>
</feature>
<dbReference type="InterPro" id="IPR006134">
    <property type="entry name" value="DNA-dir_DNA_pol_B_multi_dom"/>
</dbReference>
<dbReference type="GeneID" id="25901485"/>
<dbReference type="Pfam" id="PF12254">
    <property type="entry name" value="DNA_pol_alpha_N"/>
    <property type="match status" value="1"/>
</dbReference>
<keyword evidence="2 5" id="KW-0808">Transferase</keyword>
<dbReference type="Gene3D" id="3.30.70.2820">
    <property type="match status" value="1"/>
</dbReference>
<feature type="domain" description="DNA-directed DNA polymerase family B exonuclease" evidence="9">
    <location>
        <begin position="554"/>
        <end position="795"/>
    </location>
</feature>
<comment type="similarity">
    <text evidence="1 5">Belongs to the DNA polymerase type-B family.</text>
</comment>
<evidence type="ECO:0000259" key="8">
    <source>
        <dbReference type="Pfam" id="PF00136"/>
    </source>
</evidence>
<dbReference type="eggNOG" id="KOG0970">
    <property type="taxonomic scope" value="Eukaryota"/>
</dbReference>
<dbReference type="PANTHER" id="PTHR45861:SF1">
    <property type="entry name" value="DNA POLYMERASE ALPHA CATALYTIC SUBUNIT"/>
    <property type="match status" value="1"/>
</dbReference>
<dbReference type="InterPro" id="IPR012337">
    <property type="entry name" value="RNaseH-like_sf"/>
</dbReference>
<feature type="compositionally biased region" description="Acidic residues" evidence="7">
    <location>
        <begin position="28"/>
        <end position="42"/>
    </location>
</feature>
<dbReference type="PROSITE" id="PS00116">
    <property type="entry name" value="DNA_POLYMERASE_B"/>
    <property type="match status" value="1"/>
</dbReference>
<evidence type="ECO:0000256" key="5">
    <source>
        <dbReference type="RuleBase" id="RU000442"/>
    </source>
</evidence>
<evidence type="ECO:0000313" key="12">
    <source>
        <dbReference type="Proteomes" id="UP000054560"/>
    </source>
</evidence>
<dbReference type="Gene3D" id="2.40.50.730">
    <property type="match status" value="1"/>
</dbReference>
<dbReference type="FunFam" id="3.30.70.2820:FF:000001">
    <property type="entry name" value="DNA polymerase"/>
    <property type="match status" value="1"/>
</dbReference>
<feature type="compositionally biased region" description="Polar residues" evidence="7">
    <location>
        <begin position="265"/>
        <end position="274"/>
    </location>
</feature>